<name>A0A1J3H8U0_NOCCA</name>
<dbReference type="EMBL" id="GEVL01013408">
    <property type="protein sequence ID" value="JAU63933.1"/>
    <property type="molecule type" value="Transcribed_RNA"/>
</dbReference>
<dbReference type="InterPro" id="IPR000157">
    <property type="entry name" value="TIR_dom"/>
</dbReference>
<dbReference type="InterPro" id="IPR025886">
    <property type="entry name" value="PP2-like"/>
</dbReference>
<dbReference type="AlphaFoldDB" id="A0A1J3H8U0"/>
<dbReference type="PANTHER" id="PTHR32009">
    <property type="entry name" value="TMV RESISTANCE PROTEIN N-LIKE"/>
    <property type="match status" value="1"/>
</dbReference>
<gene>
    <name evidence="4" type="ORF">LE_TR17285_c0_g1_i1_g.56021</name>
</gene>
<accession>A0A1J3H8U0</accession>
<dbReference type="PROSITE" id="PS50104">
    <property type="entry name" value="TIR"/>
    <property type="match status" value="1"/>
</dbReference>
<feature type="compositionally biased region" description="Basic and acidic residues" evidence="2">
    <location>
        <begin position="211"/>
        <end position="222"/>
    </location>
</feature>
<dbReference type="Pfam" id="PF01582">
    <property type="entry name" value="TIR"/>
    <property type="match status" value="1"/>
</dbReference>
<sequence length="405" mass="46841">MATSSSSGLGKISKGPQVFINFRGDELRKGFIAHLEPALREANINVFIDEHEMLGTNLQNLLFRIEQSRVALAIFSKEYTTSTWCLDELVKIRECMDKGTLIGIPIFYKLKTSVVSNLEGSFGDNFRELKRNNRHDLVRTQKWEEALTSITQTIGMQLPEESDQSDRKFIRSIVKKVKILLDSIQMEEKTDQKPQERVFLLEEDIKRLKQEGEDLRSEDQRQKPQQVQRQQPQAGQIQQPQAGQRQPPVVTSQGCMFNVRDLKISGWENGRYWTFMSITESANESAFEVAKLRECYYLDVCGKFHTEKLTSGTRYEAVFVVKVEDTMSKWRDPAKAQLMVPGNPLQERELQFDDLKRNEWVEIQAGVFVAQPHKKEVEFYLYQKNSHEKKTGLVVKGAIVRRPME</sequence>
<keyword evidence="1" id="KW-0520">NAD</keyword>
<dbReference type="Gene3D" id="3.40.50.10140">
    <property type="entry name" value="Toll/interleukin-1 receptor homology (TIR) domain"/>
    <property type="match status" value="1"/>
</dbReference>
<dbReference type="Pfam" id="PF14299">
    <property type="entry name" value="PP2"/>
    <property type="match status" value="1"/>
</dbReference>
<feature type="compositionally biased region" description="Low complexity" evidence="2">
    <location>
        <begin position="223"/>
        <end position="250"/>
    </location>
</feature>
<organism evidence="4">
    <name type="scientific">Noccaea caerulescens</name>
    <name type="common">Alpine penny-cress</name>
    <name type="synonym">Thlaspi caerulescens</name>
    <dbReference type="NCBI Taxonomy" id="107243"/>
    <lineage>
        <taxon>Eukaryota</taxon>
        <taxon>Viridiplantae</taxon>
        <taxon>Streptophyta</taxon>
        <taxon>Embryophyta</taxon>
        <taxon>Tracheophyta</taxon>
        <taxon>Spermatophyta</taxon>
        <taxon>Magnoliopsida</taxon>
        <taxon>eudicotyledons</taxon>
        <taxon>Gunneridae</taxon>
        <taxon>Pentapetalae</taxon>
        <taxon>rosids</taxon>
        <taxon>malvids</taxon>
        <taxon>Brassicales</taxon>
        <taxon>Brassicaceae</taxon>
        <taxon>Coluteocarpeae</taxon>
        <taxon>Noccaea</taxon>
    </lineage>
</organism>
<dbReference type="SUPFAM" id="SSF52200">
    <property type="entry name" value="Toll/Interleukin receptor TIR domain"/>
    <property type="match status" value="1"/>
</dbReference>
<evidence type="ECO:0000256" key="1">
    <source>
        <dbReference type="ARBA" id="ARBA00023027"/>
    </source>
</evidence>
<dbReference type="FunFam" id="3.40.50.10140:FF:000007">
    <property type="entry name" value="Disease resistance protein (TIR-NBS-LRR class)"/>
    <property type="match status" value="1"/>
</dbReference>
<dbReference type="InterPro" id="IPR035897">
    <property type="entry name" value="Toll_tir_struct_dom_sf"/>
</dbReference>
<dbReference type="PANTHER" id="PTHR32009:SF109">
    <property type="entry name" value="TOLL-INTERLEUKIN-RESISTANCE (TIR) DOMAIN FAMILY PROTEIN"/>
    <property type="match status" value="1"/>
</dbReference>
<proteinExistence type="predicted"/>
<evidence type="ECO:0000256" key="2">
    <source>
        <dbReference type="SAM" id="MobiDB-lite"/>
    </source>
</evidence>
<dbReference type="GO" id="GO:0007165">
    <property type="term" value="P:signal transduction"/>
    <property type="evidence" value="ECO:0007669"/>
    <property type="project" value="InterPro"/>
</dbReference>
<feature type="domain" description="TIR" evidence="3">
    <location>
        <begin position="14"/>
        <end position="181"/>
    </location>
</feature>
<reference evidence="4" key="1">
    <citation type="submission" date="2016-07" db="EMBL/GenBank/DDBJ databases">
        <title>De novo transcriptome assembly of four accessions of the metal hyperaccumulator plant Noccaea caerulescens.</title>
        <authorList>
            <person name="Blande D."/>
            <person name="Halimaa P."/>
            <person name="Tervahauta A.I."/>
            <person name="Aarts M.G."/>
            <person name="Karenlampi S.O."/>
        </authorList>
    </citation>
    <scope>NUCLEOTIDE SEQUENCE</scope>
</reference>
<evidence type="ECO:0000259" key="3">
    <source>
        <dbReference type="PROSITE" id="PS50104"/>
    </source>
</evidence>
<evidence type="ECO:0000313" key="4">
    <source>
        <dbReference type="EMBL" id="JAU63933.1"/>
    </source>
</evidence>
<feature type="region of interest" description="Disordered" evidence="2">
    <location>
        <begin position="211"/>
        <end position="250"/>
    </location>
</feature>
<dbReference type="SMART" id="SM00255">
    <property type="entry name" value="TIR"/>
    <property type="match status" value="1"/>
</dbReference>
<protein>
    <submittedName>
        <fullName evidence="4">Protein PHLOEM PROTEIN 2-LIKE A6</fullName>
    </submittedName>
</protein>